<evidence type="ECO:0000313" key="1">
    <source>
        <dbReference type="EMBL" id="AER57551.1"/>
    </source>
</evidence>
<evidence type="ECO:0008006" key="3">
    <source>
        <dbReference type="Google" id="ProtNLM"/>
    </source>
</evidence>
<name>G7UUS8_PSEUP</name>
<dbReference type="STRING" id="1045855.DSC_14535"/>
<dbReference type="AlphaFoldDB" id="G7UUS8"/>
<dbReference type="PANTHER" id="PTHR36455:SF1">
    <property type="entry name" value="BLR8292 PROTEIN"/>
    <property type="match status" value="1"/>
</dbReference>
<dbReference type="KEGG" id="psd:DSC_14535"/>
<dbReference type="EMBL" id="CP003093">
    <property type="protein sequence ID" value="AER57551.1"/>
    <property type="molecule type" value="Genomic_DNA"/>
</dbReference>
<dbReference type="eggNOG" id="COG3436">
    <property type="taxonomic scope" value="Bacteria"/>
</dbReference>
<dbReference type="NCBIfam" id="NF033819">
    <property type="entry name" value="IS66_TnpB"/>
    <property type="match status" value="1"/>
</dbReference>
<keyword evidence="2" id="KW-1185">Reference proteome</keyword>
<protein>
    <recommendedName>
        <fullName evidence="3">Transposase</fullName>
    </recommendedName>
</protein>
<dbReference type="RefSeq" id="WP_014161724.1">
    <property type="nucleotide sequence ID" value="NC_016147.2"/>
</dbReference>
<accession>G7UUS8</accession>
<reference evidence="1 2" key="1">
    <citation type="journal article" date="2012" name="J. Bacteriol.">
        <title>Complete Genome Sequence of the BTEX-Degrading Bacterium Pseudoxanthomonas spadix BD-a59.</title>
        <authorList>
            <person name="Lee S.H."/>
            <person name="Jin H.M."/>
            <person name="Lee H.J."/>
            <person name="Kim J.M."/>
            <person name="Jeon C.O."/>
        </authorList>
    </citation>
    <scope>NUCLEOTIDE SEQUENCE [LARGE SCALE GENOMIC DNA]</scope>
    <source>
        <strain evidence="1 2">BD-a59</strain>
    </source>
</reference>
<dbReference type="Pfam" id="PF05717">
    <property type="entry name" value="TnpB_IS66"/>
    <property type="match status" value="1"/>
</dbReference>
<dbReference type="InterPro" id="IPR008878">
    <property type="entry name" value="Transposase_IS66_Orf2"/>
</dbReference>
<evidence type="ECO:0000313" key="2">
    <source>
        <dbReference type="Proteomes" id="UP000005870"/>
    </source>
</evidence>
<dbReference type="Proteomes" id="UP000005870">
    <property type="component" value="Chromosome"/>
</dbReference>
<proteinExistence type="predicted"/>
<gene>
    <name evidence="1" type="ordered locus">DSC_14535</name>
</gene>
<sequence>MARIASAGAALMRASRWFMAVAPVDLRCGMDRLLTMVQSAFGRDAFDGSAYVFRNRSGTRIKLLLGDATGVWLCVRRLQSGSFVWPREDDELCELSAEQFEWLCAGVDWRRLSVPKTLAKML</sequence>
<dbReference type="HOGENOM" id="CLU_128110_0_3_6"/>
<organism evidence="1 2">
    <name type="scientific">Pseudoxanthomonas spadix (strain BD-a59)</name>
    <dbReference type="NCBI Taxonomy" id="1045855"/>
    <lineage>
        <taxon>Bacteria</taxon>
        <taxon>Pseudomonadati</taxon>
        <taxon>Pseudomonadota</taxon>
        <taxon>Gammaproteobacteria</taxon>
        <taxon>Lysobacterales</taxon>
        <taxon>Lysobacteraceae</taxon>
        <taxon>Pseudoxanthomonas</taxon>
    </lineage>
</organism>
<dbReference type="PANTHER" id="PTHR36455">
    <property type="match status" value="1"/>
</dbReference>